<feature type="domain" description="EF-hand" evidence="4">
    <location>
        <begin position="1215"/>
        <end position="1250"/>
    </location>
</feature>
<feature type="compositionally biased region" description="Polar residues" evidence="3">
    <location>
        <begin position="396"/>
        <end position="413"/>
    </location>
</feature>
<feature type="region of interest" description="Disordered" evidence="3">
    <location>
        <begin position="982"/>
        <end position="1002"/>
    </location>
</feature>
<dbReference type="Gene3D" id="1.10.238.10">
    <property type="entry name" value="EF-hand"/>
    <property type="match status" value="1"/>
</dbReference>
<evidence type="ECO:0000256" key="1">
    <source>
        <dbReference type="ARBA" id="ARBA00022837"/>
    </source>
</evidence>
<protein>
    <recommendedName>
        <fullName evidence="4">EF-hand domain-containing protein</fullName>
    </recommendedName>
</protein>
<comment type="caution">
    <text evidence="5">The sequence shown here is derived from an EMBL/GenBank/DDBJ whole genome shotgun (WGS) entry which is preliminary data.</text>
</comment>
<gene>
    <name evidence="5" type="ORF">BLNAU_5586</name>
</gene>
<feature type="coiled-coil region" evidence="2">
    <location>
        <begin position="1104"/>
        <end position="1135"/>
    </location>
</feature>
<feature type="region of interest" description="Disordered" evidence="3">
    <location>
        <begin position="102"/>
        <end position="152"/>
    </location>
</feature>
<feature type="compositionally biased region" description="Polar residues" evidence="3">
    <location>
        <begin position="292"/>
        <end position="304"/>
    </location>
</feature>
<feature type="compositionally biased region" description="Basic residues" evidence="3">
    <location>
        <begin position="119"/>
        <end position="128"/>
    </location>
</feature>
<feature type="compositionally biased region" description="Low complexity" evidence="3">
    <location>
        <begin position="1484"/>
        <end position="1496"/>
    </location>
</feature>
<dbReference type="InterPro" id="IPR018247">
    <property type="entry name" value="EF_Hand_1_Ca_BS"/>
</dbReference>
<dbReference type="SUPFAM" id="SSF47473">
    <property type="entry name" value="EF-hand"/>
    <property type="match status" value="1"/>
</dbReference>
<feature type="region of interest" description="Disordered" evidence="3">
    <location>
        <begin position="292"/>
        <end position="350"/>
    </location>
</feature>
<keyword evidence="6" id="KW-1185">Reference proteome</keyword>
<dbReference type="InterPro" id="IPR002048">
    <property type="entry name" value="EF_hand_dom"/>
</dbReference>
<keyword evidence="2" id="KW-0175">Coiled coil</keyword>
<evidence type="ECO:0000256" key="2">
    <source>
        <dbReference type="SAM" id="Coils"/>
    </source>
</evidence>
<feature type="compositionally biased region" description="Acidic residues" evidence="3">
    <location>
        <begin position="768"/>
        <end position="777"/>
    </location>
</feature>
<feature type="compositionally biased region" description="Low complexity" evidence="3">
    <location>
        <begin position="1508"/>
        <end position="1529"/>
    </location>
</feature>
<feature type="compositionally biased region" description="Basic and acidic residues" evidence="3">
    <location>
        <begin position="735"/>
        <end position="744"/>
    </location>
</feature>
<dbReference type="PROSITE" id="PS00018">
    <property type="entry name" value="EF_HAND_1"/>
    <property type="match status" value="1"/>
</dbReference>
<feature type="region of interest" description="Disordered" evidence="3">
    <location>
        <begin position="768"/>
        <end position="807"/>
    </location>
</feature>
<feature type="region of interest" description="Disordered" evidence="3">
    <location>
        <begin position="709"/>
        <end position="744"/>
    </location>
</feature>
<evidence type="ECO:0000313" key="6">
    <source>
        <dbReference type="Proteomes" id="UP001281761"/>
    </source>
</evidence>
<feature type="region of interest" description="Disordered" evidence="3">
    <location>
        <begin position="1"/>
        <end position="29"/>
    </location>
</feature>
<dbReference type="CDD" id="cd00051">
    <property type="entry name" value="EFh"/>
    <property type="match status" value="1"/>
</dbReference>
<feature type="region of interest" description="Disordered" evidence="3">
    <location>
        <begin position="372"/>
        <end position="413"/>
    </location>
</feature>
<feature type="compositionally biased region" description="Basic and acidic residues" evidence="3">
    <location>
        <begin position="795"/>
        <end position="807"/>
    </location>
</feature>
<reference evidence="5 6" key="1">
    <citation type="journal article" date="2022" name="bioRxiv">
        <title>Genomics of Preaxostyla Flagellates Illuminates Evolutionary Transitions and the Path Towards Mitochondrial Loss.</title>
        <authorList>
            <person name="Novak L.V.F."/>
            <person name="Treitli S.C."/>
            <person name="Pyrih J."/>
            <person name="Halakuc P."/>
            <person name="Pipaliya S.V."/>
            <person name="Vacek V."/>
            <person name="Brzon O."/>
            <person name="Soukal P."/>
            <person name="Eme L."/>
            <person name="Dacks J.B."/>
            <person name="Karnkowska A."/>
            <person name="Elias M."/>
            <person name="Hampl V."/>
        </authorList>
    </citation>
    <scope>NUCLEOTIDE SEQUENCE [LARGE SCALE GENOMIC DNA]</scope>
    <source>
        <strain evidence="5">NAU3</strain>
        <tissue evidence="5">Gut</tissue>
    </source>
</reference>
<name>A0ABQ9Y6Z8_9EUKA</name>
<accession>A0ABQ9Y6Z8</accession>
<evidence type="ECO:0000313" key="5">
    <source>
        <dbReference type="EMBL" id="KAK2959537.1"/>
    </source>
</evidence>
<dbReference type="EMBL" id="JARBJD010000029">
    <property type="protein sequence ID" value="KAK2959537.1"/>
    <property type="molecule type" value="Genomic_DNA"/>
</dbReference>
<feature type="compositionally biased region" description="Basic and acidic residues" evidence="3">
    <location>
        <begin position="1043"/>
        <end position="1075"/>
    </location>
</feature>
<sequence>MQGPVRRKNTGMFDSDPAAQNADDNFDSGQEWLMRAQVQNLQKEEPDFTPIHQSNAVVIPLRSNSANNKRITRTGHSASMFARPPSPISGEPSYSHYYLAHANPDENLSNPDQTTQVSNKRRRTPKKLKFQEGFDNDNTKYGGVSPSADSDGLHVTYTNMEFRLPRSKGQQKTRAVSGVPYQREGNRNRRVRSGSNPDSQNTSFGARFKKIQRQQWYDDVEPYTTRERSPPRRKRHPQFDRLELSPAHLRSPTEILRTAAESSPRRGTSPVLSPTTQKQLIFPYIQPSASIPSNSTFQGHTNAAPSFPPLRRMDNTFDPEFDDVTDRGVSPNATPRTSRDSRSPVNRGGVNTHLFSGGLALVYSPQKGIPLSPCATSSPQSIFKTAEQVSPRRGSPRNNGSDGKSPSPFDSMNVTAFNNSMTLNSTTHSSPLGGTWKREIKKKGHEDDDELEQTVEESLLSAARELSIEYTPEAARALLPLSPRKARLSPRKKAARDDSPPSFFELKGTTMNLLPFKMSVKQNPSHTVLPPPPPTALWQRLTRERKTGGGVRGTRGYGENSDGEDRIDHPRNTGIPTTAPTRVRSGSDGLRAQPTIGKTQTGQQRPGRRGSDPTDDMKEWTVKGGDNDLDRDDAVVLADDFNGLEALNLEIARARKKDQDKDTRDTAERKLKEMELEQEFFETQLAMGKGAKEINQMIVERRAKGGFLRQAEIGETPQEKKEREKKERKEKRRREREERRANRVSDDGRAVLMALGIGGLDFDDGVSSDDLSGDSSEEVEKKKGGKKKKASEAALAEKKRKEEEKRIAREEKKRLIEEKQALIKLKVTEFDNAIKRFADETGFTLKQIRHLFQRMAEYSLWPDSAIIAPPLPPKQLKLLSEKTGEQLPPSVHLGCVDIDVTINPDLFVDFVQNVLHVDGTVMGEYFYWSLVLFAVELTQFHGNEKSSGLKKSKGEVDYGTVPVELSAVLRFLDSEFAREKGKHTTVFDSPEGSVSEQEELEGAQSRAFVIGGKERKINFLSPMDEGEEKKPNTANFMFSQLKKNPESNEAYEKEQKRKEEERKQKEKEEKERLHNDYSTPINPNTFFLTPRAFLLAVGALFKTNTEARENMVQLANSLKDESKKEEKKEMTKEERIAQYYKELNDGRTAKQQGEFHTLRTESPFSTTFVPPPSLRFFLTVRFLFRLFDWDQDGTIAGNDAYNVLTCLATDVLKEDIERITQSVFVQFDEDGDGRLNYKDFTKTHRDTTSATFPLKLLGFVRRIFILGAEEGDVIPELKPLQNDKKLRRQHSTLYNTLASAASLENILSPQTTRKRSSSPFKFDPNSDSYFGRWRLLSPDDFDPEFYRRRSGVRGISIVIGENLKTGREEPVTIMFDRAIWSEQNARVWWFSNERKFRREWSGAMWKERGIDEAKSIPKAYRMEEEMGRREAVDRPVFAQEELRRVEEEKRMKEMEQLEKEKLKQKRELDAFLASEKKKKKKKGAAPQQAQPEQPLQRVQSVRAAVGFSSSSARPSLVSSPPTSLVASPTQSRKSSVVDVRILQGDDDQTHIQPKQKPKLAFSSTTRR</sequence>
<feature type="compositionally biased region" description="Basic and acidic residues" evidence="3">
    <location>
        <begin position="609"/>
        <end position="625"/>
    </location>
</feature>
<dbReference type="PROSITE" id="PS50222">
    <property type="entry name" value="EF_HAND_2"/>
    <property type="match status" value="1"/>
</dbReference>
<feature type="compositionally biased region" description="Basic and acidic residues" evidence="3">
    <location>
        <begin position="717"/>
        <end position="727"/>
    </location>
</feature>
<feature type="region of interest" description="Disordered" evidence="3">
    <location>
        <begin position="544"/>
        <end position="625"/>
    </location>
</feature>
<keyword evidence="1" id="KW-0106">Calcium</keyword>
<feature type="region of interest" description="Disordered" evidence="3">
    <location>
        <begin position="1474"/>
        <end position="1567"/>
    </location>
</feature>
<evidence type="ECO:0000256" key="3">
    <source>
        <dbReference type="SAM" id="MobiDB-lite"/>
    </source>
</evidence>
<feature type="region of interest" description="Disordered" evidence="3">
    <location>
        <begin position="164"/>
        <end position="253"/>
    </location>
</feature>
<feature type="coiled-coil region" evidence="2">
    <location>
        <begin position="1437"/>
        <end position="1474"/>
    </location>
</feature>
<feature type="compositionally biased region" description="Polar residues" evidence="3">
    <location>
        <begin position="106"/>
        <end position="118"/>
    </location>
</feature>
<organism evidence="5 6">
    <name type="scientific">Blattamonas nauphoetae</name>
    <dbReference type="NCBI Taxonomy" id="2049346"/>
    <lineage>
        <taxon>Eukaryota</taxon>
        <taxon>Metamonada</taxon>
        <taxon>Preaxostyla</taxon>
        <taxon>Oxymonadida</taxon>
        <taxon>Blattamonas</taxon>
    </lineage>
</organism>
<proteinExistence type="predicted"/>
<feature type="region of interest" description="Disordered" evidence="3">
    <location>
        <begin position="1039"/>
        <end position="1077"/>
    </location>
</feature>
<feature type="compositionally biased region" description="Polar residues" evidence="3">
    <location>
        <begin position="374"/>
        <end position="383"/>
    </location>
</feature>
<dbReference type="InterPro" id="IPR011992">
    <property type="entry name" value="EF-hand-dom_pair"/>
</dbReference>
<evidence type="ECO:0000259" key="4">
    <source>
        <dbReference type="PROSITE" id="PS50222"/>
    </source>
</evidence>
<dbReference type="Proteomes" id="UP001281761">
    <property type="component" value="Unassembled WGS sequence"/>
</dbReference>
<feature type="coiled-coil region" evidence="2">
    <location>
        <begin position="657"/>
        <end position="684"/>
    </location>
</feature>